<evidence type="ECO:0008006" key="3">
    <source>
        <dbReference type="Google" id="ProtNLM"/>
    </source>
</evidence>
<protein>
    <recommendedName>
        <fullName evidence="3">MORN repeat protein</fullName>
    </recommendedName>
</protein>
<sequence>MKNLLILILFFSFNQLISQEKIGINDVYYENYLAYKISNDKLFSGILQKFRKNGHLVYDEIYESGILIKTTLYLNGKGKPAPFKVILYHEKTFTPKTEIEYRKPPYVEYTHFDINGVKTLNEVYTNDILTYQCKYVNGKKNGVEFCINDDGTKTVKEYINGKKIK</sequence>
<comment type="caution">
    <text evidence="1">The sequence shown here is derived from an EMBL/GenBank/DDBJ whole genome shotgun (WGS) entry which is preliminary data.</text>
</comment>
<dbReference type="EMBL" id="JBHTJI010000014">
    <property type="protein sequence ID" value="MFD0990754.1"/>
    <property type="molecule type" value="Genomic_DNA"/>
</dbReference>
<dbReference type="Proteomes" id="UP001597061">
    <property type="component" value="Unassembled WGS sequence"/>
</dbReference>
<accession>A0ABW3JK48</accession>
<organism evidence="1 2">
    <name type="scientific">Mariniflexile jejuense</name>
    <dbReference type="NCBI Taxonomy" id="1173582"/>
    <lineage>
        <taxon>Bacteria</taxon>
        <taxon>Pseudomonadati</taxon>
        <taxon>Bacteroidota</taxon>
        <taxon>Flavobacteriia</taxon>
        <taxon>Flavobacteriales</taxon>
        <taxon>Flavobacteriaceae</taxon>
        <taxon>Mariniflexile</taxon>
    </lineage>
</organism>
<dbReference type="RefSeq" id="WP_379926398.1">
    <property type="nucleotide sequence ID" value="NZ_JBHTJI010000014.1"/>
</dbReference>
<reference evidence="2" key="1">
    <citation type="journal article" date="2019" name="Int. J. Syst. Evol. Microbiol.">
        <title>The Global Catalogue of Microorganisms (GCM) 10K type strain sequencing project: providing services to taxonomists for standard genome sequencing and annotation.</title>
        <authorList>
            <consortium name="The Broad Institute Genomics Platform"/>
            <consortium name="The Broad Institute Genome Sequencing Center for Infectious Disease"/>
            <person name="Wu L."/>
            <person name="Ma J."/>
        </authorList>
    </citation>
    <scope>NUCLEOTIDE SEQUENCE [LARGE SCALE GENOMIC DNA]</scope>
    <source>
        <strain evidence="2">CCUG 62414</strain>
    </source>
</reference>
<name>A0ABW3JK48_9FLAO</name>
<gene>
    <name evidence="1" type="ORF">ACFQ1R_11650</name>
</gene>
<keyword evidence="2" id="KW-1185">Reference proteome</keyword>
<evidence type="ECO:0000313" key="2">
    <source>
        <dbReference type="Proteomes" id="UP001597061"/>
    </source>
</evidence>
<proteinExistence type="predicted"/>
<evidence type="ECO:0000313" key="1">
    <source>
        <dbReference type="EMBL" id="MFD0990754.1"/>
    </source>
</evidence>